<organism evidence="2 3">
    <name type="scientific">Portunus trituberculatus</name>
    <name type="common">Swimming crab</name>
    <name type="synonym">Neptunus trituberculatus</name>
    <dbReference type="NCBI Taxonomy" id="210409"/>
    <lineage>
        <taxon>Eukaryota</taxon>
        <taxon>Metazoa</taxon>
        <taxon>Ecdysozoa</taxon>
        <taxon>Arthropoda</taxon>
        <taxon>Crustacea</taxon>
        <taxon>Multicrustacea</taxon>
        <taxon>Malacostraca</taxon>
        <taxon>Eumalacostraca</taxon>
        <taxon>Eucarida</taxon>
        <taxon>Decapoda</taxon>
        <taxon>Pleocyemata</taxon>
        <taxon>Brachyura</taxon>
        <taxon>Eubrachyura</taxon>
        <taxon>Portunoidea</taxon>
        <taxon>Portunidae</taxon>
        <taxon>Portuninae</taxon>
        <taxon>Portunus</taxon>
    </lineage>
</organism>
<dbReference type="EMBL" id="VSRR010006544">
    <property type="protein sequence ID" value="MPC45041.1"/>
    <property type="molecule type" value="Genomic_DNA"/>
</dbReference>
<sequence>MQIRKMNLMESSLNDLTERVINLEKRQRDLEENKVLKTQCAELKEKIKDTELVKKQENEVIEMKYFEWKKERGRKN</sequence>
<name>A0A5B7FCY7_PORTR</name>
<reference evidence="2 3" key="1">
    <citation type="submission" date="2019-05" db="EMBL/GenBank/DDBJ databases">
        <title>Another draft genome of Portunus trituberculatus and its Hox gene families provides insights of decapod evolution.</title>
        <authorList>
            <person name="Jeong J.-H."/>
            <person name="Song I."/>
            <person name="Kim S."/>
            <person name="Choi T."/>
            <person name="Kim D."/>
            <person name="Ryu S."/>
            <person name="Kim W."/>
        </authorList>
    </citation>
    <scope>NUCLEOTIDE SEQUENCE [LARGE SCALE GENOMIC DNA]</scope>
    <source>
        <tissue evidence="2">Muscle</tissue>
    </source>
</reference>
<evidence type="ECO:0000313" key="2">
    <source>
        <dbReference type="EMBL" id="MPC45041.1"/>
    </source>
</evidence>
<gene>
    <name evidence="2" type="ORF">E2C01_038724</name>
</gene>
<keyword evidence="3" id="KW-1185">Reference proteome</keyword>
<dbReference type="Proteomes" id="UP000324222">
    <property type="component" value="Unassembled WGS sequence"/>
</dbReference>
<accession>A0A5B7FCY7</accession>
<dbReference type="AlphaFoldDB" id="A0A5B7FCY7"/>
<evidence type="ECO:0000313" key="3">
    <source>
        <dbReference type="Proteomes" id="UP000324222"/>
    </source>
</evidence>
<feature type="coiled-coil region" evidence="1">
    <location>
        <begin position="6"/>
        <end position="60"/>
    </location>
</feature>
<evidence type="ECO:0000256" key="1">
    <source>
        <dbReference type="SAM" id="Coils"/>
    </source>
</evidence>
<protein>
    <submittedName>
        <fullName evidence="2">Uncharacterized protein</fullName>
    </submittedName>
</protein>
<comment type="caution">
    <text evidence="2">The sequence shown here is derived from an EMBL/GenBank/DDBJ whole genome shotgun (WGS) entry which is preliminary data.</text>
</comment>
<proteinExistence type="predicted"/>
<keyword evidence="1" id="KW-0175">Coiled coil</keyword>